<dbReference type="Proteomes" id="UP001058974">
    <property type="component" value="Chromosome 2"/>
</dbReference>
<evidence type="ECO:0000256" key="7">
    <source>
        <dbReference type="ARBA" id="ARBA00023136"/>
    </source>
</evidence>
<keyword evidence="2" id="KW-0433">Leucine-rich repeat</keyword>
<keyword evidence="7" id="KW-0472">Membrane</keyword>
<evidence type="ECO:0000256" key="6">
    <source>
        <dbReference type="ARBA" id="ARBA00022989"/>
    </source>
</evidence>
<dbReference type="EMBL" id="JAMSHJ010000002">
    <property type="protein sequence ID" value="KAI5432733.1"/>
    <property type="molecule type" value="Genomic_DNA"/>
</dbReference>
<dbReference type="FunFam" id="3.80.10.10:FF:000383">
    <property type="entry name" value="Leucine-rich repeat receptor protein kinase EMS1"/>
    <property type="match status" value="1"/>
</dbReference>
<keyword evidence="8" id="KW-0675">Receptor</keyword>
<dbReference type="GO" id="GO:0016020">
    <property type="term" value="C:membrane"/>
    <property type="evidence" value="ECO:0007669"/>
    <property type="project" value="UniProtKB-SubCell"/>
</dbReference>
<protein>
    <submittedName>
        <fullName evidence="10">Uncharacterized protein</fullName>
    </submittedName>
</protein>
<keyword evidence="9" id="KW-0325">Glycoprotein</keyword>
<dbReference type="AlphaFoldDB" id="A0A9D4Y485"/>
<proteinExistence type="predicted"/>
<evidence type="ECO:0000256" key="9">
    <source>
        <dbReference type="ARBA" id="ARBA00023180"/>
    </source>
</evidence>
<dbReference type="PANTHER" id="PTHR48061:SF2">
    <property type="entry name" value="RECEPTOR LIKE PROTEIN 30-LIKE"/>
    <property type="match status" value="1"/>
</dbReference>
<evidence type="ECO:0000256" key="3">
    <source>
        <dbReference type="ARBA" id="ARBA00022692"/>
    </source>
</evidence>
<comment type="subcellular location">
    <subcellularLocation>
        <location evidence="1">Membrane</location>
        <topology evidence="1">Single-pass type I membrane protein</topology>
    </subcellularLocation>
</comment>
<dbReference type="InterPro" id="IPR032675">
    <property type="entry name" value="LRR_dom_sf"/>
</dbReference>
<dbReference type="InterPro" id="IPR001611">
    <property type="entry name" value="Leu-rich_rpt"/>
</dbReference>
<evidence type="ECO:0000256" key="2">
    <source>
        <dbReference type="ARBA" id="ARBA00022614"/>
    </source>
</evidence>
<evidence type="ECO:0000313" key="10">
    <source>
        <dbReference type="EMBL" id="KAI5432733.1"/>
    </source>
</evidence>
<feature type="non-terminal residue" evidence="10">
    <location>
        <position position="169"/>
    </location>
</feature>
<dbReference type="Pfam" id="PF13855">
    <property type="entry name" value="LRR_8"/>
    <property type="match status" value="1"/>
</dbReference>
<dbReference type="PANTHER" id="PTHR48061">
    <property type="entry name" value="LEUCINE-RICH REPEAT RECEPTOR PROTEIN KINASE EMS1-LIKE-RELATED"/>
    <property type="match status" value="1"/>
</dbReference>
<keyword evidence="6" id="KW-1133">Transmembrane helix</keyword>
<keyword evidence="3" id="KW-0812">Transmembrane</keyword>
<organism evidence="10 11">
    <name type="scientific">Pisum sativum</name>
    <name type="common">Garden pea</name>
    <name type="synonym">Lathyrus oleraceus</name>
    <dbReference type="NCBI Taxonomy" id="3888"/>
    <lineage>
        <taxon>Eukaryota</taxon>
        <taxon>Viridiplantae</taxon>
        <taxon>Streptophyta</taxon>
        <taxon>Embryophyta</taxon>
        <taxon>Tracheophyta</taxon>
        <taxon>Spermatophyta</taxon>
        <taxon>Magnoliopsida</taxon>
        <taxon>eudicotyledons</taxon>
        <taxon>Gunneridae</taxon>
        <taxon>Pentapetalae</taxon>
        <taxon>rosids</taxon>
        <taxon>fabids</taxon>
        <taxon>Fabales</taxon>
        <taxon>Fabaceae</taxon>
        <taxon>Papilionoideae</taxon>
        <taxon>50 kb inversion clade</taxon>
        <taxon>NPAAA clade</taxon>
        <taxon>Hologalegina</taxon>
        <taxon>IRL clade</taxon>
        <taxon>Fabeae</taxon>
        <taxon>Lathyrus</taxon>
    </lineage>
</organism>
<feature type="non-terminal residue" evidence="10">
    <location>
        <position position="1"/>
    </location>
</feature>
<comment type="caution">
    <text evidence="10">The sequence shown here is derived from an EMBL/GenBank/DDBJ whole genome shotgun (WGS) entry which is preliminary data.</text>
</comment>
<gene>
    <name evidence="10" type="ORF">KIW84_020147</name>
</gene>
<name>A0A9D4Y485_PEA</name>
<keyword evidence="11" id="KW-1185">Reference proteome</keyword>
<sequence length="169" mass="19016">IESSVNYSFPRLIELDLSSLSLNELPQFLGKFPSLDSLDMSDNKLNEIVPNWLLETINSFGFLNLSQNLFTSIDQPSRSTYRLSFLDLSSNLLQGDLSMSICNMNALQFLNLARNKLTGFIPQCLVKLSSLRVLDLQMNKFHGTLPNNFSSNSQLSTLNLFGNQLEDSL</sequence>
<keyword evidence="4" id="KW-0732">Signal</keyword>
<evidence type="ECO:0000256" key="1">
    <source>
        <dbReference type="ARBA" id="ARBA00004479"/>
    </source>
</evidence>
<evidence type="ECO:0000256" key="8">
    <source>
        <dbReference type="ARBA" id="ARBA00023170"/>
    </source>
</evidence>
<evidence type="ECO:0000313" key="11">
    <source>
        <dbReference type="Proteomes" id="UP001058974"/>
    </source>
</evidence>
<accession>A0A9D4Y485</accession>
<keyword evidence="5" id="KW-0677">Repeat</keyword>
<dbReference type="SUPFAM" id="SSF52058">
    <property type="entry name" value="L domain-like"/>
    <property type="match status" value="1"/>
</dbReference>
<dbReference type="Gramene" id="Psat02G0014700-T1">
    <property type="protein sequence ID" value="KAI5432733.1"/>
    <property type="gene ID" value="KIW84_020147"/>
</dbReference>
<evidence type="ECO:0000256" key="5">
    <source>
        <dbReference type="ARBA" id="ARBA00022737"/>
    </source>
</evidence>
<evidence type="ECO:0000256" key="4">
    <source>
        <dbReference type="ARBA" id="ARBA00022729"/>
    </source>
</evidence>
<dbReference type="Pfam" id="PF00560">
    <property type="entry name" value="LRR_1"/>
    <property type="match status" value="1"/>
</dbReference>
<dbReference type="InterPro" id="IPR046956">
    <property type="entry name" value="RLP23-like"/>
</dbReference>
<reference evidence="10 11" key="1">
    <citation type="journal article" date="2022" name="Nat. Genet.">
        <title>Improved pea reference genome and pan-genome highlight genomic features and evolutionary characteristics.</title>
        <authorList>
            <person name="Yang T."/>
            <person name="Liu R."/>
            <person name="Luo Y."/>
            <person name="Hu S."/>
            <person name="Wang D."/>
            <person name="Wang C."/>
            <person name="Pandey M.K."/>
            <person name="Ge S."/>
            <person name="Xu Q."/>
            <person name="Li N."/>
            <person name="Li G."/>
            <person name="Huang Y."/>
            <person name="Saxena R.K."/>
            <person name="Ji Y."/>
            <person name="Li M."/>
            <person name="Yan X."/>
            <person name="He Y."/>
            <person name="Liu Y."/>
            <person name="Wang X."/>
            <person name="Xiang C."/>
            <person name="Varshney R.K."/>
            <person name="Ding H."/>
            <person name="Gao S."/>
            <person name="Zong X."/>
        </authorList>
    </citation>
    <scope>NUCLEOTIDE SEQUENCE [LARGE SCALE GENOMIC DNA]</scope>
    <source>
        <strain evidence="10 11">cv. Zhongwan 6</strain>
    </source>
</reference>
<dbReference type="Gene3D" id="3.80.10.10">
    <property type="entry name" value="Ribonuclease Inhibitor"/>
    <property type="match status" value="1"/>
</dbReference>